<dbReference type="PANTHER" id="PTHR37469:SF2">
    <property type="entry name" value="CELLOBIONIC ACID PHOSPHORYLASE"/>
    <property type="match status" value="1"/>
</dbReference>
<gene>
    <name evidence="5" type="ORF">SAMN02745906_2375</name>
</gene>
<feature type="domain" description="Glycosyl hydrolase 94 supersandwich" evidence="3">
    <location>
        <begin position="31"/>
        <end position="299"/>
    </location>
</feature>
<proteinExistence type="predicted"/>
<dbReference type="InterPro" id="IPR012341">
    <property type="entry name" value="6hp_glycosidase-like_sf"/>
</dbReference>
<dbReference type="Gene3D" id="1.50.10.10">
    <property type="match status" value="1"/>
</dbReference>
<dbReference type="Proteomes" id="UP000198970">
    <property type="component" value="Chromosome I"/>
</dbReference>
<name>A0ABY1C9V3_9FIRM</name>
<dbReference type="InterPro" id="IPR037824">
    <property type="entry name" value="GH94N_2_NdvB"/>
</dbReference>
<protein>
    <submittedName>
        <fullName evidence="5">Cellobiose phosphorylase</fullName>
    </submittedName>
</protein>
<feature type="domain" description="Glycosyl hydrolase 94 catalytic" evidence="4">
    <location>
        <begin position="313"/>
        <end position="736"/>
    </location>
</feature>
<dbReference type="SUPFAM" id="SSF74650">
    <property type="entry name" value="Galactose mutarotase-like"/>
    <property type="match status" value="1"/>
</dbReference>
<organism evidence="5 6">
    <name type="scientific">Lacrimispora sphenoides JCM 1415</name>
    <dbReference type="NCBI Taxonomy" id="1297793"/>
    <lineage>
        <taxon>Bacteria</taxon>
        <taxon>Bacillati</taxon>
        <taxon>Bacillota</taxon>
        <taxon>Clostridia</taxon>
        <taxon>Lachnospirales</taxon>
        <taxon>Lachnospiraceae</taxon>
        <taxon>Lacrimispora</taxon>
    </lineage>
</organism>
<dbReference type="Pfam" id="PF06165">
    <property type="entry name" value="GH94_b-supersand"/>
    <property type="match status" value="1"/>
</dbReference>
<dbReference type="InterPro" id="IPR010383">
    <property type="entry name" value="Glyco_hydrolase_94_b-supersand"/>
</dbReference>
<evidence type="ECO:0000259" key="3">
    <source>
        <dbReference type="Pfam" id="PF06165"/>
    </source>
</evidence>
<evidence type="ECO:0000259" key="4">
    <source>
        <dbReference type="Pfam" id="PF17167"/>
    </source>
</evidence>
<keyword evidence="2" id="KW-0808">Transferase</keyword>
<dbReference type="CDD" id="cd11756">
    <property type="entry name" value="GH94N_ChvB_NdvB_1_like"/>
    <property type="match status" value="1"/>
</dbReference>
<evidence type="ECO:0000256" key="2">
    <source>
        <dbReference type="ARBA" id="ARBA00022679"/>
    </source>
</evidence>
<dbReference type="InterPro" id="IPR008928">
    <property type="entry name" value="6-hairpin_glycosidase_sf"/>
</dbReference>
<dbReference type="Pfam" id="PF17167">
    <property type="entry name" value="Glyco_hydro_94"/>
    <property type="match status" value="1"/>
</dbReference>
<dbReference type="SUPFAM" id="SSF48208">
    <property type="entry name" value="Six-hairpin glycosidases"/>
    <property type="match status" value="1"/>
</dbReference>
<dbReference type="EMBL" id="LT630003">
    <property type="protein sequence ID" value="SET84632.1"/>
    <property type="molecule type" value="Genomic_DNA"/>
</dbReference>
<dbReference type="PANTHER" id="PTHR37469">
    <property type="entry name" value="CELLOBIONIC ACID PHOSPHORYLASE-RELATED"/>
    <property type="match status" value="1"/>
</dbReference>
<evidence type="ECO:0000256" key="1">
    <source>
        <dbReference type="ARBA" id="ARBA00022676"/>
    </source>
</evidence>
<dbReference type="Gene3D" id="2.60.420.10">
    <property type="entry name" value="Maltose phosphorylase, domain 3"/>
    <property type="match status" value="1"/>
</dbReference>
<sequence length="810" mass="92253">MDTAYAPTTQEKETENYEFFNGFGAFACEGREYEILLEGNNRPPAPWINVVSNKNFGFQISESGAGFTWSINSRENKLTPWSNDPVSDRASEAIYILDEISGEVMTPMSLGRSDRGTYRVRHGFGYSRFLHEEALINQELTVFTPLDESLKLWSLTLTNRSDKVKYLSLTYYVEWVLGTQGEQTNPYILTSYNNEHECLYSKNIYTMNFQNTYSYLFSSETIIGYTGDRKEFLGQKGSVREPRGAEVKLSCNTGVCYDPCGAIQVSVAIQPQESKTVLFGLGQSTSLEEIYKIRNKYRETAASEKELERVRTYWDGLLGTVKVKTKDRAVDILVNGWLLYQTVSCRIQARAGFYQCGGAYGYRDQLQDTLSLLFADSSILRRQILIACSRQFEEGDVQHWWHPPMGIGVRTRITDDLLWLPYCTAAYIRSTGDTTILKEQVPYIKGPLLKEGEHDMMFTPEISQSFESVYEHCKKAIGRTNFGEHGLPLMGGGDWNDGMNEVGIEGKGESVWLAWFFYTVLGDFIPLCSQENDEAYGRELEQKREGLLQSIEEHTWDGEWYLRAFYDDGSKLGSKENDECRIDSISQSWSVISKGAKEERAKTAMQSAWRYLLREEEAISLLLTPPFNKTSKNPGYIKNYIPGMRENGGQYTHAAVWLAIATSMLHDYHMAQTLFTILNPIHVTQTRKDVLRYEKEPYVMTADISLSPPYTGRGGWSWYTGSAGWMYQGLLCWFLGIRKEVNELVIDPATPASFGDFSIEYKYGRSIYEIRVESRSKGTLTTEAITVDDKLIKGNRVLLVDDGEKHLVIV</sequence>
<dbReference type="SMART" id="SM01068">
    <property type="entry name" value="CBM_X"/>
    <property type="match status" value="1"/>
</dbReference>
<evidence type="ECO:0000313" key="5">
    <source>
        <dbReference type="EMBL" id="SET84632.1"/>
    </source>
</evidence>
<dbReference type="InterPro" id="IPR052047">
    <property type="entry name" value="GH94_Enzymes"/>
</dbReference>
<accession>A0ABY1C9V3</accession>
<dbReference type="InterPro" id="IPR037018">
    <property type="entry name" value="GH65_N"/>
</dbReference>
<evidence type="ECO:0000313" key="6">
    <source>
        <dbReference type="Proteomes" id="UP000198970"/>
    </source>
</evidence>
<dbReference type="InterPro" id="IPR033432">
    <property type="entry name" value="GH94_catalytic"/>
</dbReference>
<keyword evidence="1" id="KW-0328">Glycosyltransferase</keyword>
<dbReference type="RefSeq" id="WP_100042429.1">
    <property type="nucleotide sequence ID" value="NZ_LT630003.1"/>
</dbReference>
<keyword evidence="6" id="KW-1185">Reference proteome</keyword>
<dbReference type="Gene3D" id="2.70.98.40">
    <property type="entry name" value="Glycoside hydrolase, family 65, N-terminal domain"/>
    <property type="match status" value="1"/>
</dbReference>
<dbReference type="InterPro" id="IPR011013">
    <property type="entry name" value="Gal_mutarotase_sf_dom"/>
</dbReference>
<reference evidence="5 6" key="1">
    <citation type="submission" date="2016-10" db="EMBL/GenBank/DDBJ databases">
        <authorList>
            <person name="Varghese N."/>
            <person name="Submissions S."/>
        </authorList>
    </citation>
    <scope>NUCLEOTIDE SEQUENCE [LARGE SCALE GENOMIC DNA]</scope>
    <source>
        <strain evidence="5 6">ATCC 19403</strain>
    </source>
</reference>